<feature type="chain" id="PRO_5045220172" evidence="1">
    <location>
        <begin position="28"/>
        <end position="354"/>
    </location>
</feature>
<feature type="domain" description="Carbohydrate esterase 2 N-terminal" evidence="3">
    <location>
        <begin position="54"/>
        <end position="154"/>
    </location>
</feature>
<gene>
    <name evidence="4" type="ORF">ACFO60_00685</name>
</gene>
<evidence type="ECO:0000256" key="1">
    <source>
        <dbReference type="SAM" id="SignalP"/>
    </source>
</evidence>
<feature type="domain" description="SGNH hydrolase-type esterase" evidence="2">
    <location>
        <begin position="167"/>
        <end position="336"/>
    </location>
</feature>
<accession>A0ABV9C8T1</accession>
<sequence>MPRLKTFIMGAVAALVIGGVAPLPATATATATGTAAATAAATGDGSPTDANIAFTGRWDTRNAAAYTPYWAGAYFTTGFTGTTVKLKQRNAIDLYYSIDNGPFVYRTNVSGTVNLTPTPLQPAGHTLRVSYRVVAGSYHGDAVFQGLILDPGASTFRANVPSTLLEFIGDSITVGTTTSKNALTAYGWLVGERLGVRHTQIAQGGACLVATADGCVGLERRFLKLNPNADTPDWDFSRYQAHVVVINLGTNDSGHGVHTPEFQASYTNLLRQVRAKYPYATIFAMETFRMKFVAQTQAAVKTLNDGGDPNVFYVNTEGWLTSGDLSDSVHPNDAGHVKIANRLAPIIAARIGAP</sequence>
<evidence type="ECO:0000313" key="4">
    <source>
        <dbReference type="EMBL" id="MFC4529261.1"/>
    </source>
</evidence>
<dbReference type="Gene3D" id="2.60.120.260">
    <property type="entry name" value="Galactose-binding domain-like"/>
    <property type="match status" value="1"/>
</dbReference>
<dbReference type="SUPFAM" id="SSF52266">
    <property type="entry name" value="SGNH hydrolase"/>
    <property type="match status" value="1"/>
</dbReference>
<feature type="signal peptide" evidence="1">
    <location>
        <begin position="1"/>
        <end position="27"/>
    </location>
</feature>
<keyword evidence="1" id="KW-0732">Signal</keyword>
<dbReference type="InterPro" id="IPR052762">
    <property type="entry name" value="PCW_deacetylase/CE"/>
</dbReference>
<dbReference type="PANTHER" id="PTHR37834">
    <property type="entry name" value="GDSL-LIKE LIPASE/ACYLHYDROLASE DOMAIN PROTEIN (AFU_ORTHOLOGUE AFUA_2G00620)"/>
    <property type="match status" value="1"/>
</dbReference>
<evidence type="ECO:0000313" key="5">
    <source>
        <dbReference type="Proteomes" id="UP001596004"/>
    </source>
</evidence>
<dbReference type="PANTHER" id="PTHR37834:SF2">
    <property type="entry name" value="ESTERASE, SGNH HYDROLASE-TYPE"/>
    <property type="match status" value="1"/>
</dbReference>
<dbReference type="InterPro" id="IPR037461">
    <property type="entry name" value="CtCE2-like_dom"/>
</dbReference>
<dbReference type="Pfam" id="PF17996">
    <property type="entry name" value="CE2_N"/>
    <property type="match status" value="1"/>
</dbReference>
<comment type="caution">
    <text evidence="4">The sequence shown here is derived from an EMBL/GenBank/DDBJ whole genome shotgun (WGS) entry which is preliminary data.</text>
</comment>
<organism evidence="4 5">
    <name type="scientific">Sphaerisporangium dianthi</name>
    <dbReference type="NCBI Taxonomy" id="1436120"/>
    <lineage>
        <taxon>Bacteria</taxon>
        <taxon>Bacillati</taxon>
        <taxon>Actinomycetota</taxon>
        <taxon>Actinomycetes</taxon>
        <taxon>Streptosporangiales</taxon>
        <taxon>Streptosporangiaceae</taxon>
        <taxon>Sphaerisporangium</taxon>
    </lineage>
</organism>
<dbReference type="Gene3D" id="3.40.50.1110">
    <property type="entry name" value="SGNH hydrolase"/>
    <property type="match status" value="1"/>
</dbReference>
<proteinExistence type="predicted"/>
<dbReference type="InterPro" id="IPR036514">
    <property type="entry name" value="SGNH_hydro_sf"/>
</dbReference>
<evidence type="ECO:0000259" key="2">
    <source>
        <dbReference type="Pfam" id="PF13472"/>
    </source>
</evidence>
<dbReference type="RefSeq" id="WP_380835651.1">
    <property type="nucleotide sequence ID" value="NZ_JBHSFP010000001.1"/>
</dbReference>
<protein>
    <submittedName>
        <fullName evidence="4">GDSL-type esterase/lipase family protein</fullName>
    </submittedName>
</protein>
<dbReference type="Proteomes" id="UP001596004">
    <property type="component" value="Unassembled WGS sequence"/>
</dbReference>
<dbReference type="Pfam" id="PF13472">
    <property type="entry name" value="Lipase_GDSL_2"/>
    <property type="match status" value="1"/>
</dbReference>
<dbReference type="InterPro" id="IPR040794">
    <property type="entry name" value="CE2_N"/>
</dbReference>
<dbReference type="EMBL" id="JBHSFP010000001">
    <property type="protein sequence ID" value="MFC4529261.1"/>
    <property type="molecule type" value="Genomic_DNA"/>
</dbReference>
<name>A0ABV9C8T1_9ACTN</name>
<evidence type="ECO:0000259" key="3">
    <source>
        <dbReference type="Pfam" id="PF17996"/>
    </source>
</evidence>
<reference evidence="5" key="1">
    <citation type="journal article" date="2019" name="Int. J. Syst. Evol. Microbiol.">
        <title>The Global Catalogue of Microorganisms (GCM) 10K type strain sequencing project: providing services to taxonomists for standard genome sequencing and annotation.</title>
        <authorList>
            <consortium name="The Broad Institute Genomics Platform"/>
            <consortium name="The Broad Institute Genome Sequencing Center for Infectious Disease"/>
            <person name="Wu L."/>
            <person name="Ma J."/>
        </authorList>
    </citation>
    <scope>NUCLEOTIDE SEQUENCE [LARGE SCALE GENOMIC DNA]</scope>
    <source>
        <strain evidence="5">CGMCC 4.7132</strain>
    </source>
</reference>
<dbReference type="InterPro" id="IPR013830">
    <property type="entry name" value="SGNH_hydro"/>
</dbReference>
<keyword evidence="5" id="KW-1185">Reference proteome</keyword>
<dbReference type="CDD" id="cd01831">
    <property type="entry name" value="Endoglucanase_E_like"/>
    <property type="match status" value="1"/>
</dbReference>